<keyword evidence="4 8" id="KW-0479">Metal-binding</keyword>
<evidence type="ECO:0000256" key="1">
    <source>
        <dbReference type="ARBA" id="ARBA00001971"/>
    </source>
</evidence>
<dbReference type="PANTHER" id="PTHR46206">
    <property type="entry name" value="CYTOCHROME P450"/>
    <property type="match status" value="1"/>
</dbReference>
<dbReference type="GO" id="GO:0016705">
    <property type="term" value="F:oxidoreductase activity, acting on paired donors, with incorporation or reduction of molecular oxygen"/>
    <property type="evidence" value="ECO:0007669"/>
    <property type="project" value="InterPro"/>
</dbReference>
<proteinExistence type="inferred from homology"/>
<dbReference type="Gene3D" id="1.10.630.10">
    <property type="entry name" value="Cytochrome P450"/>
    <property type="match status" value="1"/>
</dbReference>
<evidence type="ECO:0000256" key="4">
    <source>
        <dbReference type="ARBA" id="ARBA00022723"/>
    </source>
</evidence>
<dbReference type="InParanoid" id="A0A1J7ISI9"/>
<dbReference type="Pfam" id="PF00067">
    <property type="entry name" value="p450"/>
    <property type="match status" value="1"/>
</dbReference>
<evidence type="ECO:0000313" key="11">
    <source>
        <dbReference type="Proteomes" id="UP000182658"/>
    </source>
</evidence>
<evidence type="ECO:0000256" key="7">
    <source>
        <dbReference type="ARBA" id="ARBA00023033"/>
    </source>
</evidence>
<evidence type="ECO:0000256" key="2">
    <source>
        <dbReference type="ARBA" id="ARBA00010617"/>
    </source>
</evidence>
<evidence type="ECO:0000256" key="6">
    <source>
        <dbReference type="ARBA" id="ARBA00023004"/>
    </source>
</evidence>
<keyword evidence="11" id="KW-1185">Reference proteome</keyword>
<dbReference type="GO" id="GO:0004497">
    <property type="term" value="F:monooxygenase activity"/>
    <property type="evidence" value="ECO:0007669"/>
    <property type="project" value="UniProtKB-KW"/>
</dbReference>
<name>A0A1J7ISI9_9PEZI</name>
<dbReference type="PRINTS" id="PR00465">
    <property type="entry name" value="EP450IV"/>
</dbReference>
<dbReference type="SUPFAM" id="SSF48264">
    <property type="entry name" value="Cytochrome P450"/>
    <property type="match status" value="1"/>
</dbReference>
<keyword evidence="5" id="KW-0560">Oxidoreductase</keyword>
<keyword evidence="9" id="KW-1133">Transmembrane helix</keyword>
<dbReference type="InterPro" id="IPR001128">
    <property type="entry name" value="Cyt_P450"/>
</dbReference>
<dbReference type="CDD" id="cd11041">
    <property type="entry name" value="CYP503A1-like"/>
    <property type="match status" value="1"/>
</dbReference>
<evidence type="ECO:0000256" key="8">
    <source>
        <dbReference type="PIRSR" id="PIRSR602403-1"/>
    </source>
</evidence>
<sequence length="510" mass="58189">MISEILLQPVYLAAVAGVVLLGRVFTLPKGLPIIGLENEWFAMRRAAFRNNMNFKAVMQETYTKYSSKGRAVILPLLTGTVVVLPPSDTQFLVDAPESQVSMHEQVRETFQLDYTVVDQDLIHRPLHYPLLAITLTSQVGNLVPDVMDEVDFQVRQEWGTETSDWREVPVYGSMHKIISKVTNRVFVGLPTCREPALAENARRYAQCVPVSAYLLRCTPKWLKPLVGPLLTLRGRWHTYQFCKIVKPTIERRLKEFDARKGDPEANKTVRNDFLEWSIKQAEEIGDPSLRTPRKLGERILVLNFAAIHTTSLTITGAILDIVCHNKPEHIDELRREISAVLAEHGGEWNKRALGKMHRLDSTLRESTRLNSFVTAREGIDTPSGAHVGYKMTVSVPNYSVLHDKNVYGEDADQFKPFRFAEQRADESVGYVERARKAFPTTSKDFLAFGHGRNACPGRFFATNEIKLLFAYRVMNYDFKMETERPRSTFVGLVRVAPLKKTIWIRRREKS</sequence>
<accession>A0A1J7ISI9</accession>
<dbReference type="InterPro" id="IPR002403">
    <property type="entry name" value="Cyt_P450_E_grp-IV"/>
</dbReference>
<dbReference type="STRING" id="1408157.A0A1J7ISI9"/>
<dbReference type="GO" id="GO:0020037">
    <property type="term" value="F:heme binding"/>
    <property type="evidence" value="ECO:0007669"/>
    <property type="project" value="InterPro"/>
</dbReference>
<keyword evidence="7" id="KW-0503">Monooxygenase</keyword>
<dbReference type="GO" id="GO:0005506">
    <property type="term" value="F:iron ion binding"/>
    <property type="evidence" value="ECO:0007669"/>
    <property type="project" value="InterPro"/>
</dbReference>
<organism evidence="10 11">
    <name type="scientific">Coniochaeta ligniaria NRRL 30616</name>
    <dbReference type="NCBI Taxonomy" id="1408157"/>
    <lineage>
        <taxon>Eukaryota</taxon>
        <taxon>Fungi</taxon>
        <taxon>Dikarya</taxon>
        <taxon>Ascomycota</taxon>
        <taxon>Pezizomycotina</taxon>
        <taxon>Sordariomycetes</taxon>
        <taxon>Sordariomycetidae</taxon>
        <taxon>Coniochaetales</taxon>
        <taxon>Coniochaetaceae</taxon>
        <taxon>Coniochaeta</taxon>
    </lineage>
</organism>
<comment type="similarity">
    <text evidence="2">Belongs to the cytochrome P450 family.</text>
</comment>
<comment type="cofactor">
    <cofactor evidence="1 8">
        <name>heme</name>
        <dbReference type="ChEBI" id="CHEBI:30413"/>
    </cofactor>
</comment>
<evidence type="ECO:0000256" key="3">
    <source>
        <dbReference type="ARBA" id="ARBA00022617"/>
    </source>
</evidence>
<evidence type="ECO:0000256" key="5">
    <source>
        <dbReference type="ARBA" id="ARBA00023002"/>
    </source>
</evidence>
<evidence type="ECO:0000313" key="10">
    <source>
        <dbReference type="EMBL" id="OIW30139.1"/>
    </source>
</evidence>
<dbReference type="OrthoDB" id="1844152at2759"/>
<evidence type="ECO:0000256" key="9">
    <source>
        <dbReference type="SAM" id="Phobius"/>
    </source>
</evidence>
<dbReference type="EMBL" id="KV875097">
    <property type="protein sequence ID" value="OIW30139.1"/>
    <property type="molecule type" value="Genomic_DNA"/>
</dbReference>
<gene>
    <name evidence="10" type="ORF">CONLIGDRAFT_702636</name>
</gene>
<keyword evidence="6 8" id="KW-0408">Iron</keyword>
<keyword evidence="9" id="KW-0472">Membrane</keyword>
<dbReference type="PANTHER" id="PTHR46206:SF1">
    <property type="entry name" value="P450, PUTATIVE (EUROFUNG)-RELATED"/>
    <property type="match status" value="1"/>
</dbReference>
<feature type="binding site" description="axial binding residue" evidence="8">
    <location>
        <position position="455"/>
    </location>
    <ligand>
        <name>heme</name>
        <dbReference type="ChEBI" id="CHEBI:30413"/>
    </ligand>
    <ligandPart>
        <name>Fe</name>
        <dbReference type="ChEBI" id="CHEBI:18248"/>
    </ligandPart>
</feature>
<dbReference type="AlphaFoldDB" id="A0A1J7ISI9"/>
<dbReference type="Proteomes" id="UP000182658">
    <property type="component" value="Unassembled WGS sequence"/>
</dbReference>
<protein>
    <submittedName>
        <fullName evidence="10">Cytochrome P450</fullName>
    </submittedName>
</protein>
<keyword evidence="3 8" id="KW-0349">Heme</keyword>
<dbReference type="InterPro" id="IPR036396">
    <property type="entry name" value="Cyt_P450_sf"/>
</dbReference>
<keyword evidence="9" id="KW-0812">Transmembrane</keyword>
<feature type="transmembrane region" description="Helical" evidence="9">
    <location>
        <begin position="6"/>
        <end position="25"/>
    </location>
</feature>
<reference evidence="10 11" key="1">
    <citation type="submission" date="2016-10" db="EMBL/GenBank/DDBJ databases">
        <title>Draft genome sequence of Coniochaeta ligniaria NRRL30616, a lignocellulolytic fungus for bioabatement of inhibitors in plant biomass hydrolysates.</title>
        <authorList>
            <consortium name="DOE Joint Genome Institute"/>
            <person name="Jimenez D.J."/>
            <person name="Hector R.E."/>
            <person name="Riley R."/>
            <person name="Sun H."/>
            <person name="Grigoriev I.V."/>
            <person name="Van Elsas J.D."/>
            <person name="Nichols N.N."/>
        </authorList>
    </citation>
    <scope>NUCLEOTIDE SEQUENCE [LARGE SCALE GENOMIC DNA]</scope>
    <source>
        <strain evidence="10 11">NRRL 30616</strain>
    </source>
</reference>